<dbReference type="InterPro" id="IPR050077">
    <property type="entry name" value="LexA_repressor"/>
</dbReference>
<dbReference type="HOGENOM" id="CLU_066192_0_4_6"/>
<accession>A0A0A7EFB1</accession>
<keyword evidence="3" id="KW-1185">Reference proteome</keyword>
<dbReference type="EMBL" id="CP009888">
    <property type="protein sequence ID" value="AIY65223.1"/>
    <property type="molecule type" value="Genomic_DNA"/>
</dbReference>
<evidence type="ECO:0000313" key="3">
    <source>
        <dbReference type="Proteomes" id="UP000030341"/>
    </source>
</evidence>
<dbReference type="InterPro" id="IPR036286">
    <property type="entry name" value="LexA/Signal_pep-like_sf"/>
</dbReference>
<name>A0A0A7EFB1_9GAMM</name>
<dbReference type="Pfam" id="PF00717">
    <property type="entry name" value="Peptidase_S24"/>
    <property type="match status" value="1"/>
</dbReference>
<gene>
    <name evidence="2" type="ORF">OM33_08655</name>
</gene>
<dbReference type="STRING" id="1348114.OM33_08655"/>
<dbReference type="CDD" id="cd06529">
    <property type="entry name" value="S24_LexA-like"/>
    <property type="match status" value="1"/>
</dbReference>
<feature type="domain" description="Peptidase S24/S26A/S26B/S26C" evidence="1">
    <location>
        <begin position="28"/>
        <end position="118"/>
    </location>
</feature>
<evidence type="ECO:0000259" key="1">
    <source>
        <dbReference type="Pfam" id="PF00717"/>
    </source>
</evidence>
<dbReference type="OrthoDB" id="9787787at2"/>
<dbReference type="InterPro" id="IPR039418">
    <property type="entry name" value="LexA-like"/>
</dbReference>
<organism evidence="2 3">
    <name type="scientific">Pseudoalteromonas piratica</name>
    <dbReference type="NCBI Taxonomy" id="1348114"/>
    <lineage>
        <taxon>Bacteria</taxon>
        <taxon>Pseudomonadati</taxon>
        <taxon>Pseudomonadota</taxon>
        <taxon>Gammaproteobacteria</taxon>
        <taxon>Alteromonadales</taxon>
        <taxon>Pseudoalteromonadaceae</taxon>
        <taxon>Pseudoalteromonas</taxon>
    </lineage>
</organism>
<dbReference type="RefSeq" id="WP_038640908.1">
    <property type="nucleotide sequence ID" value="NZ_CP009888.1"/>
</dbReference>
<dbReference type="InterPro" id="IPR015927">
    <property type="entry name" value="Peptidase_S24_S26A/B/C"/>
</dbReference>
<sequence>MNVSPIYTADDPLDDNGINYCELENGIDEVIIQNPNATFIGLATGNSMQGVGIFDGDLLVVDRSVEAKHGDVIVAQYNNLFTCKILDLNKRQLISANKEYQPANIGSLDQFVLEGVVVSSIRLHRKINRYLNY</sequence>
<protein>
    <recommendedName>
        <fullName evidence="1">Peptidase S24/S26A/S26B/S26C domain-containing protein</fullName>
    </recommendedName>
</protein>
<proteinExistence type="predicted"/>
<dbReference type="KEGG" id="pseo:OM33_08655"/>
<dbReference type="AlphaFoldDB" id="A0A0A7EFB1"/>
<dbReference type="PANTHER" id="PTHR33516">
    <property type="entry name" value="LEXA REPRESSOR"/>
    <property type="match status" value="1"/>
</dbReference>
<dbReference type="SUPFAM" id="SSF51306">
    <property type="entry name" value="LexA/Signal peptidase"/>
    <property type="match status" value="1"/>
</dbReference>
<evidence type="ECO:0000313" key="2">
    <source>
        <dbReference type="EMBL" id="AIY65223.1"/>
    </source>
</evidence>
<dbReference type="Proteomes" id="UP000030341">
    <property type="component" value="Chromosome 1"/>
</dbReference>
<dbReference type="Gene3D" id="2.10.109.10">
    <property type="entry name" value="Umud Fragment, subunit A"/>
    <property type="match status" value="1"/>
</dbReference>
<dbReference type="eggNOG" id="COG1974">
    <property type="taxonomic scope" value="Bacteria"/>
</dbReference>
<reference evidence="2 3" key="1">
    <citation type="submission" date="2014-11" db="EMBL/GenBank/DDBJ databases">
        <title>Complete Genome Sequence of Pseudoalteromonas sp. Strain OCN003 Isolated from Kaneohe Bay, Oahu, Hawaii.</title>
        <authorList>
            <person name="Beurmann S."/>
            <person name="Videau P."/>
            <person name="Ushijima B."/>
            <person name="Smith A.M."/>
            <person name="Aeby G.S."/>
            <person name="Callahan S.M."/>
            <person name="Belcaid M."/>
        </authorList>
    </citation>
    <scope>NUCLEOTIDE SEQUENCE [LARGE SCALE GENOMIC DNA]</scope>
    <source>
        <strain evidence="2 3">OCN003</strain>
    </source>
</reference>
<dbReference type="PANTHER" id="PTHR33516:SF2">
    <property type="entry name" value="LEXA REPRESSOR-RELATED"/>
    <property type="match status" value="1"/>
</dbReference>